<dbReference type="Gene3D" id="1.10.3300.10">
    <property type="entry name" value="Jann2411-like domain"/>
    <property type="match status" value="1"/>
</dbReference>
<protein>
    <submittedName>
        <fullName evidence="2">CGNR zinc finger domain-containing protein</fullName>
    </submittedName>
</protein>
<dbReference type="EMBL" id="JAMGBA010000002">
    <property type="protein sequence ID" value="MCL6698601.1"/>
    <property type="molecule type" value="Genomic_DNA"/>
</dbReference>
<proteinExistence type="predicted"/>
<evidence type="ECO:0000313" key="2">
    <source>
        <dbReference type="EMBL" id="MCL6698601.1"/>
    </source>
</evidence>
<dbReference type="PANTHER" id="PTHR35525">
    <property type="entry name" value="BLL6575 PROTEIN"/>
    <property type="match status" value="1"/>
</dbReference>
<comment type="caution">
    <text evidence="2">The sequence shown here is derived from an EMBL/GenBank/DDBJ whole genome shotgun (WGS) entry which is preliminary data.</text>
</comment>
<reference evidence="2 3" key="1">
    <citation type="submission" date="2022-05" db="EMBL/GenBank/DDBJ databases">
        <authorList>
            <person name="Jo J.-H."/>
            <person name="Im W.-T."/>
        </authorList>
    </citation>
    <scope>NUCLEOTIDE SEQUENCE [LARGE SCALE GENOMIC DNA]</scope>
    <source>
        <strain evidence="2 3">NSE70-1</strain>
    </source>
</reference>
<dbReference type="InterPro" id="IPR023286">
    <property type="entry name" value="ABATE_dom_sf"/>
</dbReference>
<dbReference type="InterPro" id="IPR010852">
    <property type="entry name" value="ABATE"/>
</dbReference>
<dbReference type="PANTHER" id="PTHR35525:SF3">
    <property type="entry name" value="BLL6575 PROTEIN"/>
    <property type="match status" value="1"/>
</dbReference>
<feature type="domain" description="Zinc finger CGNR" evidence="1">
    <location>
        <begin position="162"/>
        <end position="204"/>
    </location>
</feature>
<gene>
    <name evidence="2" type="ORF">LZ496_07355</name>
</gene>
<dbReference type="RefSeq" id="WP_249903998.1">
    <property type="nucleotide sequence ID" value="NZ_JAMGBA010000002.1"/>
</dbReference>
<dbReference type="SUPFAM" id="SSF160904">
    <property type="entry name" value="Jann2411-like"/>
    <property type="match status" value="1"/>
</dbReference>
<evidence type="ECO:0000313" key="3">
    <source>
        <dbReference type="Proteomes" id="UP001203410"/>
    </source>
</evidence>
<evidence type="ECO:0000259" key="1">
    <source>
        <dbReference type="Pfam" id="PF11706"/>
    </source>
</evidence>
<dbReference type="Pfam" id="PF07336">
    <property type="entry name" value="ABATE"/>
    <property type="match status" value="1"/>
</dbReference>
<dbReference type="Proteomes" id="UP001203410">
    <property type="component" value="Unassembled WGS sequence"/>
</dbReference>
<sequence length="213" mass="24291">MSLNRERLFEGLPQVGGHPALDLMNTVEYRGRFEPGDRLNSLDRLLAWSEMAGLIDQDESRDLRRLASERPGNAERALRDIAHLREEARNALGARLNGKIDLKAMEFLRARVERAARGVRVMVDNDGISFKRGHEAGGFDELVDRIALSIENLFGLAGRELLRECEGENCDWLFFDRSRSRHRRWCHPGQCGNAARVRNFRARRSAAPAKKQD</sequence>
<name>A0ABT0RUK1_9SPHN</name>
<accession>A0ABT0RUK1</accession>
<dbReference type="InterPro" id="IPR021005">
    <property type="entry name" value="Znf_CGNR"/>
</dbReference>
<organism evidence="2 3">
    <name type="scientific">Sphingomonas caseinilyticus</name>
    <dbReference type="NCBI Taxonomy" id="2908205"/>
    <lineage>
        <taxon>Bacteria</taxon>
        <taxon>Pseudomonadati</taxon>
        <taxon>Pseudomonadota</taxon>
        <taxon>Alphaproteobacteria</taxon>
        <taxon>Sphingomonadales</taxon>
        <taxon>Sphingomonadaceae</taxon>
        <taxon>Sphingomonas</taxon>
    </lineage>
</organism>
<keyword evidence="3" id="KW-1185">Reference proteome</keyword>
<dbReference type="Pfam" id="PF11706">
    <property type="entry name" value="zf-CGNR"/>
    <property type="match status" value="1"/>
</dbReference>